<evidence type="ECO:0000313" key="3">
    <source>
        <dbReference type="Proteomes" id="UP000295382"/>
    </source>
</evidence>
<proteinExistence type="predicted"/>
<name>A0A4R3HWR7_PAULE</name>
<dbReference type="AlphaFoldDB" id="A0A4R3HWR7"/>
<dbReference type="Pfam" id="PF13181">
    <property type="entry name" value="TPR_8"/>
    <property type="match status" value="1"/>
</dbReference>
<dbReference type="OrthoDB" id="9814800at2"/>
<keyword evidence="3" id="KW-1185">Reference proteome</keyword>
<organism evidence="2 3">
    <name type="scientific">Paucimonas lemoignei</name>
    <name type="common">Pseudomonas lemoignei</name>
    <dbReference type="NCBI Taxonomy" id="29443"/>
    <lineage>
        <taxon>Bacteria</taxon>
        <taxon>Pseudomonadati</taxon>
        <taxon>Pseudomonadota</taxon>
        <taxon>Betaproteobacteria</taxon>
        <taxon>Burkholderiales</taxon>
        <taxon>Burkholderiaceae</taxon>
        <taxon>Paucimonas</taxon>
    </lineage>
</organism>
<keyword evidence="1" id="KW-0802">TPR repeat</keyword>
<dbReference type="SUPFAM" id="SSF48452">
    <property type="entry name" value="TPR-like"/>
    <property type="match status" value="1"/>
</dbReference>
<feature type="repeat" description="TPR" evidence="1">
    <location>
        <begin position="43"/>
        <end position="76"/>
    </location>
</feature>
<dbReference type="Proteomes" id="UP000295382">
    <property type="component" value="Unassembled WGS sequence"/>
</dbReference>
<dbReference type="Gene3D" id="1.25.40.10">
    <property type="entry name" value="Tetratricopeptide repeat domain"/>
    <property type="match status" value="1"/>
</dbReference>
<protein>
    <submittedName>
        <fullName evidence="2">Tetratricopeptide repeat protein</fullName>
    </submittedName>
</protein>
<comment type="caution">
    <text evidence="2">The sequence shown here is derived from an EMBL/GenBank/DDBJ whole genome shotgun (WGS) entry which is preliminary data.</text>
</comment>
<evidence type="ECO:0000256" key="1">
    <source>
        <dbReference type="PROSITE-ProRule" id="PRU00339"/>
    </source>
</evidence>
<evidence type="ECO:0000313" key="2">
    <source>
        <dbReference type="EMBL" id="TCS37737.1"/>
    </source>
</evidence>
<dbReference type="RefSeq" id="WP_132257821.1">
    <property type="nucleotide sequence ID" value="NZ_SLZQ01000003.1"/>
</dbReference>
<dbReference type="InterPro" id="IPR011990">
    <property type="entry name" value="TPR-like_helical_dom_sf"/>
</dbReference>
<accession>A0A4R3HWR7</accession>
<reference evidence="2 3" key="1">
    <citation type="submission" date="2019-03" db="EMBL/GenBank/DDBJ databases">
        <title>Genomic Encyclopedia of Type Strains, Phase IV (KMG-IV): sequencing the most valuable type-strain genomes for metagenomic binning, comparative biology and taxonomic classification.</title>
        <authorList>
            <person name="Goeker M."/>
        </authorList>
    </citation>
    <scope>NUCLEOTIDE SEQUENCE [LARGE SCALE GENOMIC DNA]</scope>
    <source>
        <strain evidence="2 3">DSM 7445</strain>
    </source>
</reference>
<sequence>MNQWENLEHDELIALARLDIDQGRVEQGLLKLKYLLAADAVQPVVLSMAARLYAQLGLFDRAQPLYEQYLELQPDALEEEFQLGMVKFDKGEGDQALEIWERVMKRQPTFPPGLFFSAVVLRQQGKIADARRNLDVLMQTAPNDNLYYGRGQELLQAIERDVTQQSPASMPIYQAS</sequence>
<dbReference type="SMART" id="SM00028">
    <property type="entry name" value="TPR"/>
    <property type="match status" value="2"/>
</dbReference>
<feature type="repeat" description="TPR" evidence="1">
    <location>
        <begin position="77"/>
        <end position="110"/>
    </location>
</feature>
<dbReference type="PROSITE" id="PS50005">
    <property type="entry name" value="TPR"/>
    <property type="match status" value="2"/>
</dbReference>
<dbReference type="InterPro" id="IPR019734">
    <property type="entry name" value="TPR_rpt"/>
</dbReference>
<dbReference type="EMBL" id="SLZQ01000003">
    <property type="protein sequence ID" value="TCS37737.1"/>
    <property type="molecule type" value="Genomic_DNA"/>
</dbReference>
<gene>
    <name evidence="2" type="ORF">EDC30_10329</name>
</gene>